<dbReference type="GeneID" id="99654925"/>
<organism evidence="4 5">
    <name type="scientific">Actinomadura madurae</name>
    <dbReference type="NCBI Taxonomy" id="1993"/>
    <lineage>
        <taxon>Bacteria</taxon>
        <taxon>Bacillati</taxon>
        <taxon>Actinomycetota</taxon>
        <taxon>Actinomycetes</taxon>
        <taxon>Streptosporangiales</taxon>
        <taxon>Thermomonosporaceae</taxon>
        <taxon>Actinomadura</taxon>
    </lineage>
</organism>
<dbReference type="RefSeq" id="WP_075024612.1">
    <property type="nucleotide sequence ID" value="NZ_CP083237.1"/>
</dbReference>
<proteinExistence type="inferred from homology"/>
<dbReference type="InParanoid" id="A0A1I5X8Z3"/>
<keyword evidence="5" id="KW-1185">Reference proteome</keyword>
<dbReference type="STRING" id="1993.SAMN04489713_12621"/>
<keyword evidence="2 3" id="KW-0663">Pyridoxal phosphate</keyword>
<dbReference type="EMBL" id="FOVH01000026">
    <property type="protein sequence ID" value="SFQ28438.1"/>
    <property type="molecule type" value="Genomic_DNA"/>
</dbReference>
<sequence>MTDDRIDDGGDATAGLRPRALDVAPGGVHSNARLGHAGMFFERGSGAYLWDVAGRRYIDYVLGRGPSMLGHAPPAVLKAATAAAESGMSLGSQHPLEVQAAEKLRALLKWPEMLRFTTTGSEAAELALRVARAHTGRQEIVRFENHYHGWLVDDAPSPGGDQAAGRWPAGVDPWTHVLPWNDEDALRTLLERRGSRVAAVIMEPVMVNHRGTLPAPGYLEACRRLTRACGAQLVFDEIVTGARLAPGGAAEVFGVVPDLATYAKGIASGWPVAAVAGHRAALARVEDGTVNHRGTYNGSTASMAAVVATVDAIADGGVHRHIEEVGSRLMSGLSEVAGKAGVRLRVRGFPAAFHVALVDRDPGDPWDETVPPDMPRYQRLVEGLLGRGVWASARGNWYLSAAHTHDDVAATLDVFREALADIAADER</sequence>
<evidence type="ECO:0000313" key="5">
    <source>
        <dbReference type="Proteomes" id="UP000183413"/>
    </source>
</evidence>
<dbReference type="PANTHER" id="PTHR43713:SF3">
    <property type="entry name" value="GLUTAMATE-1-SEMIALDEHYDE 2,1-AMINOMUTASE 1, CHLOROPLASTIC-RELATED"/>
    <property type="match status" value="1"/>
</dbReference>
<evidence type="ECO:0000256" key="3">
    <source>
        <dbReference type="RuleBase" id="RU003560"/>
    </source>
</evidence>
<dbReference type="InterPro" id="IPR015422">
    <property type="entry name" value="PyrdxlP-dep_Trfase_small"/>
</dbReference>
<name>A0A1I5X8Z3_9ACTN</name>
<comment type="similarity">
    <text evidence="3">Belongs to the class-III pyridoxal-phosphate-dependent aminotransferase family.</text>
</comment>
<dbReference type="InterPro" id="IPR015424">
    <property type="entry name" value="PyrdxlP-dep_Trfase"/>
</dbReference>
<dbReference type="Proteomes" id="UP000183413">
    <property type="component" value="Unassembled WGS sequence"/>
</dbReference>
<dbReference type="Gene3D" id="3.40.640.10">
    <property type="entry name" value="Type I PLP-dependent aspartate aminotransferase-like (Major domain)"/>
    <property type="match status" value="1"/>
</dbReference>
<dbReference type="InterPro" id="IPR015421">
    <property type="entry name" value="PyrdxlP-dep_Trfase_major"/>
</dbReference>
<gene>
    <name evidence="4" type="ORF">SAMN04489713_12621</name>
</gene>
<evidence type="ECO:0000256" key="2">
    <source>
        <dbReference type="ARBA" id="ARBA00022898"/>
    </source>
</evidence>
<dbReference type="CDD" id="cd00610">
    <property type="entry name" value="OAT_like"/>
    <property type="match status" value="1"/>
</dbReference>
<dbReference type="AlphaFoldDB" id="A0A1I5X8Z3"/>
<evidence type="ECO:0000313" key="4">
    <source>
        <dbReference type="EMBL" id="SFQ28438.1"/>
    </source>
</evidence>
<dbReference type="InterPro" id="IPR005814">
    <property type="entry name" value="Aminotrans_3"/>
</dbReference>
<dbReference type="Pfam" id="PF00202">
    <property type="entry name" value="Aminotran_3"/>
    <property type="match status" value="1"/>
</dbReference>
<dbReference type="eggNOG" id="COG0001">
    <property type="taxonomic scope" value="Bacteria"/>
</dbReference>
<evidence type="ECO:0000256" key="1">
    <source>
        <dbReference type="ARBA" id="ARBA00001933"/>
    </source>
</evidence>
<reference evidence="4 5" key="1">
    <citation type="submission" date="2016-10" db="EMBL/GenBank/DDBJ databases">
        <authorList>
            <person name="de Groot N.N."/>
        </authorList>
    </citation>
    <scope>NUCLEOTIDE SEQUENCE [LARGE SCALE GENOMIC DNA]</scope>
    <source>
        <strain evidence="4 5">DSM 43067</strain>
    </source>
</reference>
<dbReference type="GO" id="GO:0030170">
    <property type="term" value="F:pyridoxal phosphate binding"/>
    <property type="evidence" value="ECO:0007669"/>
    <property type="project" value="InterPro"/>
</dbReference>
<accession>A0A1I5X8Z3</accession>
<dbReference type="Gene3D" id="3.90.1150.10">
    <property type="entry name" value="Aspartate Aminotransferase, domain 1"/>
    <property type="match status" value="1"/>
</dbReference>
<dbReference type="PANTHER" id="PTHR43713">
    <property type="entry name" value="GLUTAMATE-1-SEMIALDEHYDE 2,1-AMINOMUTASE"/>
    <property type="match status" value="1"/>
</dbReference>
<dbReference type="InterPro" id="IPR049704">
    <property type="entry name" value="Aminotrans_3_PPA_site"/>
</dbReference>
<comment type="cofactor">
    <cofactor evidence="1">
        <name>pyridoxal 5'-phosphate</name>
        <dbReference type="ChEBI" id="CHEBI:597326"/>
    </cofactor>
</comment>
<dbReference type="PROSITE" id="PS00600">
    <property type="entry name" value="AA_TRANSFER_CLASS_3"/>
    <property type="match status" value="1"/>
</dbReference>
<protein>
    <submittedName>
        <fullName evidence="4">Glutamate-1-semialdehyde 2,1-aminomutase</fullName>
    </submittedName>
</protein>
<dbReference type="GO" id="GO:0008483">
    <property type="term" value="F:transaminase activity"/>
    <property type="evidence" value="ECO:0007669"/>
    <property type="project" value="InterPro"/>
</dbReference>
<dbReference type="SUPFAM" id="SSF53383">
    <property type="entry name" value="PLP-dependent transferases"/>
    <property type="match status" value="1"/>
</dbReference>